<dbReference type="AlphaFoldDB" id="A0A1N7SBX9"/>
<gene>
    <name evidence="1" type="ORF">BN2475_470196</name>
</gene>
<dbReference type="EMBL" id="CYGX02000047">
    <property type="protein sequence ID" value="SIT44468.1"/>
    <property type="molecule type" value="Genomic_DNA"/>
</dbReference>
<reference evidence="1 2" key="1">
    <citation type="submission" date="2016-12" db="EMBL/GenBank/DDBJ databases">
        <authorList>
            <person name="Song W.-J."/>
            <person name="Kurnit D.M."/>
        </authorList>
    </citation>
    <scope>NUCLEOTIDE SEQUENCE [LARGE SCALE GENOMIC DNA]</scope>
    <source>
        <strain evidence="1 2">STM7296</strain>
    </source>
</reference>
<organism evidence="1 2">
    <name type="scientific">Paraburkholderia ribeironis</name>
    <dbReference type="NCBI Taxonomy" id="1247936"/>
    <lineage>
        <taxon>Bacteria</taxon>
        <taxon>Pseudomonadati</taxon>
        <taxon>Pseudomonadota</taxon>
        <taxon>Betaproteobacteria</taxon>
        <taxon>Burkholderiales</taxon>
        <taxon>Burkholderiaceae</taxon>
        <taxon>Paraburkholderia</taxon>
    </lineage>
</organism>
<name>A0A1N7SBX9_9BURK</name>
<evidence type="ECO:0000313" key="2">
    <source>
        <dbReference type="Proteomes" id="UP000187012"/>
    </source>
</evidence>
<sequence>MNCLGGGLEKDGKRLMFDGNGVLAHYARSRCDCTVRDARGSVSVRTFRGRRGGLPMLCRRRAADTGAAGGAC</sequence>
<dbReference type="Proteomes" id="UP000187012">
    <property type="component" value="Unassembled WGS sequence"/>
</dbReference>
<keyword evidence="2" id="KW-1185">Reference proteome</keyword>
<protein>
    <submittedName>
        <fullName evidence="1">Uncharacterized protein</fullName>
    </submittedName>
</protein>
<proteinExistence type="predicted"/>
<accession>A0A1N7SBX9</accession>
<dbReference type="STRING" id="1247936.BN2475_470196"/>
<evidence type="ECO:0000313" key="1">
    <source>
        <dbReference type="EMBL" id="SIT44468.1"/>
    </source>
</evidence>